<evidence type="ECO:0000256" key="3">
    <source>
        <dbReference type="ARBA" id="ARBA00023163"/>
    </source>
</evidence>
<evidence type="ECO:0000256" key="2">
    <source>
        <dbReference type="ARBA" id="ARBA00023125"/>
    </source>
</evidence>
<dbReference type="InterPro" id="IPR050204">
    <property type="entry name" value="AraC_XylS_family_regulators"/>
</dbReference>
<keyword evidence="2" id="KW-0238">DNA-binding</keyword>
<organism evidence="5 6">
    <name type="scientific">Herbaspirillum hiltneri N3</name>
    <dbReference type="NCBI Taxonomy" id="1262470"/>
    <lineage>
        <taxon>Bacteria</taxon>
        <taxon>Pseudomonadati</taxon>
        <taxon>Pseudomonadota</taxon>
        <taxon>Betaproteobacteria</taxon>
        <taxon>Burkholderiales</taxon>
        <taxon>Oxalobacteraceae</taxon>
        <taxon>Herbaspirillum</taxon>
    </lineage>
</organism>
<dbReference type="InterPro" id="IPR020449">
    <property type="entry name" value="Tscrpt_reg_AraC-type_HTH"/>
</dbReference>
<dbReference type="RefSeq" id="WP_053195792.1">
    <property type="nucleotide sequence ID" value="NZ_CP011409.1"/>
</dbReference>
<dbReference type="PANTHER" id="PTHR46796">
    <property type="entry name" value="HTH-TYPE TRANSCRIPTIONAL ACTIVATOR RHAS-RELATED"/>
    <property type="match status" value="1"/>
</dbReference>
<reference evidence="6" key="1">
    <citation type="journal article" date="2015" name="Genome Announc.">
        <title>Complete Genome Sequence of Herbaspirillum hiltneri N3 (DSM 17495), Isolated from Surface-Sterilized Wheat Roots.</title>
        <authorList>
            <person name="Guizelini D."/>
            <person name="Saizaki P.M."/>
            <person name="Coimbra N.A."/>
            <person name="Weiss V.A."/>
            <person name="Faoro H."/>
            <person name="Sfeir M.Z."/>
            <person name="Baura V.A."/>
            <person name="Monteiro R.A."/>
            <person name="Chubatsu L.S."/>
            <person name="Souza E.M."/>
            <person name="Cruz L.M."/>
            <person name="Pedrosa F.O."/>
            <person name="Raittz R.T."/>
            <person name="Marchaukoski J.N."/>
            <person name="Steffens M.B."/>
        </authorList>
    </citation>
    <scope>NUCLEOTIDE SEQUENCE [LARGE SCALE GENOMIC DNA]</scope>
    <source>
        <strain evidence="6">N3</strain>
    </source>
</reference>
<dbReference type="PRINTS" id="PR00032">
    <property type="entry name" value="HTHARAC"/>
</dbReference>
<evidence type="ECO:0000256" key="1">
    <source>
        <dbReference type="ARBA" id="ARBA00023015"/>
    </source>
</evidence>
<keyword evidence="1" id="KW-0805">Transcription regulation</keyword>
<gene>
    <name evidence="5" type="ORF">F506_06045</name>
</gene>
<name>A0ABN4HU61_9BURK</name>
<feature type="domain" description="HTH araC/xylS-type" evidence="4">
    <location>
        <begin position="209"/>
        <end position="310"/>
    </location>
</feature>
<dbReference type="Gene3D" id="1.10.10.60">
    <property type="entry name" value="Homeodomain-like"/>
    <property type="match status" value="2"/>
</dbReference>
<proteinExistence type="predicted"/>
<protein>
    <submittedName>
        <fullName evidence="5">AraC family transcriptional regulator</fullName>
    </submittedName>
</protein>
<dbReference type="InterPro" id="IPR032783">
    <property type="entry name" value="AraC_lig"/>
</dbReference>
<keyword evidence="3" id="KW-0804">Transcription</keyword>
<dbReference type="InterPro" id="IPR018060">
    <property type="entry name" value="HTH_AraC"/>
</dbReference>
<dbReference type="SUPFAM" id="SSF51182">
    <property type="entry name" value="RmlC-like cupins"/>
    <property type="match status" value="1"/>
</dbReference>
<evidence type="ECO:0000259" key="4">
    <source>
        <dbReference type="PROSITE" id="PS01124"/>
    </source>
</evidence>
<dbReference type="InterPro" id="IPR011051">
    <property type="entry name" value="RmlC_Cupin_sf"/>
</dbReference>
<dbReference type="Pfam" id="PF12833">
    <property type="entry name" value="HTH_18"/>
    <property type="match status" value="1"/>
</dbReference>
<sequence length="314" mass="33502">MNDATDTLSRLLQLYPVRTTLDIRCHFGAPWQLPEPASPPGVVRYHMLLSGDALMEANGERGVALQAGDIVVFPHGSAHTLHAGRGKSALRKVAAGSDDLLVRVENGGAGAATDILCGQFNFDPVAAAALLPSLPPTLLVRTTGRADFAGLRALMTMLQVETEADPARPGAHAVVTQLSSALFALLMRAWLEQQDTAATPGLFTLLASPRLQRALHSMLAEPGRAWSLDQLANACHLSRTTFARLFRAAAGATPGEVLTRTRMAQAAQLLAGRQQTVAAVAEAVGYQSEASFNRIFKRHFGIGPGQHRRQARPD</sequence>
<dbReference type="SUPFAM" id="SSF46689">
    <property type="entry name" value="Homeodomain-like"/>
    <property type="match status" value="2"/>
</dbReference>
<keyword evidence="6" id="KW-1185">Reference proteome</keyword>
<dbReference type="EMBL" id="CP011409">
    <property type="protein sequence ID" value="AKZ62285.1"/>
    <property type="molecule type" value="Genomic_DNA"/>
</dbReference>
<dbReference type="PROSITE" id="PS01124">
    <property type="entry name" value="HTH_ARAC_FAMILY_2"/>
    <property type="match status" value="1"/>
</dbReference>
<dbReference type="PANTHER" id="PTHR46796:SF7">
    <property type="entry name" value="ARAC FAMILY TRANSCRIPTIONAL REGULATOR"/>
    <property type="match status" value="1"/>
</dbReference>
<accession>A0ABN4HU61</accession>
<dbReference type="CDD" id="cd06995">
    <property type="entry name" value="cupin_YkgD-like_N"/>
    <property type="match status" value="1"/>
</dbReference>
<dbReference type="InterPro" id="IPR009057">
    <property type="entry name" value="Homeodomain-like_sf"/>
</dbReference>
<evidence type="ECO:0000313" key="6">
    <source>
        <dbReference type="Proteomes" id="UP000063429"/>
    </source>
</evidence>
<dbReference type="Pfam" id="PF12852">
    <property type="entry name" value="Cupin_6"/>
    <property type="match status" value="1"/>
</dbReference>
<dbReference type="Proteomes" id="UP000063429">
    <property type="component" value="Chromosome"/>
</dbReference>
<dbReference type="SMART" id="SM00342">
    <property type="entry name" value="HTH_ARAC"/>
    <property type="match status" value="1"/>
</dbReference>
<evidence type="ECO:0000313" key="5">
    <source>
        <dbReference type="EMBL" id="AKZ62285.1"/>
    </source>
</evidence>